<name>A0A2P5B196_PARAD</name>
<dbReference type="Pfam" id="PF00069">
    <property type="entry name" value="Pkinase"/>
    <property type="match status" value="1"/>
</dbReference>
<dbReference type="PANTHER" id="PTHR13954:SF6">
    <property type="entry name" value="NON-SPECIFIC SERINE_THREONINE PROTEIN KINASE"/>
    <property type="match status" value="1"/>
</dbReference>
<dbReference type="AlphaFoldDB" id="A0A2P5B196"/>
<evidence type="ECO:0000259" key="1">
    <source>
        <dbReference type="PROSITE" id="PS50011"/>
    </source>
</evidence>
<proteinExistence type="predicted"/>
<dbReference type="InterPro" id="IPR000719">
    <property type="entry name" value="Prot_kinase_dom"/>
</dbReference>
<feature type="domain" description="Protein kinase" evidence="1">
    <location>
        <begin position="1"/>
        <end position="253"/>
    </location>
</feature>
<accession>A0A2P5B196</accession>
<dbReference type="Proteomes" id="UP000237105">
    <property type="component" value="Unassembled WGS sequence"/>
</dbReference>
<dbReference type="STRING" id="3476.A0A2P5B196"/>
<keyword evidence="2" id="KW-0723">Serine/threonine-protein kinase</keyword>
<dbReference type="GO" id="GO:0005524">
    <property type="term" value="F:ATP binding"/>
    <property type="evidence" value="ECO:0007669"/>
    <property type="project" value="InterPro"/>
</dbReference>
<gene>
    <name evidence="2" type="ORF">PanWU01x14_281090</name>
</gene>
<dbReference type="EMBL" id="JXTB01000390">
    <property type="protein sequence ID" value="PON42554.1"/>
    <property type="molecule type" value="Genomic_DNA"/>
</dbReference>
<dbReference type="GO" id="GO:0004521">
    <property type="term" value="F:RNA endonuclease activity"/>
    <property type="evidence" value="ECO:0007669"/>
    <property type="project" value="InterPro"/>
</dbReference>
<dbReference type="SMART" id="SM00220">
    <property type="entry name" value="S_TKc"/>
    <property type="match status" value="1"/>
</dbReference>
<dbReference type="SUPFAM" id="SSF56112">
    <property type="entry name" value="Protein kinase-like (PK-like)"/>
    <property type="match status" value="1"/>
</dbReference>
<sequence>MFSRSSSRLVRNFGRKDTLIGCRLSLFGALKANNTKVKEQSFCTSVQATTSTPEKQPRRDLDSNSIDFWKVDYVNRDPYCGNLDDLFRVDSPAYDLVSGAIGKPSLHVLEMFGSMISVLQRMHGMGEFHGQLKPENVLIFRGKYVRTFLFRTGFHSPGGGGPGWNAPEQLLNGSATIKADLFSLGCVLYFVITGGSHPFGQAIDQRDKNIVENKINLSQLTDMPEAFHLISLLLHPEPKLRPPADELMFHPFLWYPCKRIHFLCEFSGRAKKEAKDSSLIKAILKSNAYEVLDPG</sequence>
<keyword evidence="2" id="KW-0418">Kinase</keyword>
<keyword evidence="3" id="KW-1185">Reference proteome</keyword>
<protein>
    <submittedName>
        <fullName evidence="2">Serine/threonine protein kinase</fullName>
    </submittedName>
</protein>
<dbReference type="GO" id="GO:0004674">
    <property type="term" value="F:protein serine/threonine kinase activity"/>
    <property type="evidence" value="ECO:0007669"/>
    <property type="project" value="UniProtKB-KW"/>
</dbReference>
<organism evidence="2 3">
    <name type="scientific">Parasponia andersonii</name>
    <name type="common">Sponia andersonii</name>
    <dbReference type="NCBI Taxonomy" id="3476"/>
    <lineage>
        <taxon>Eukaryota</taxon>
        <taxon>Viridiplantae</taxon>
        <taxon>Streptophyta</taxon>
        <taxon>Embryophyta</taxon>
        <taxon>Tracheophyta</taxon>
        <taxon>Spermatophyta</taxon>
        <taxon>Magnoliopsida</taxon>
        <taxon>eudicotyledons</taxon>
        <taxon>Gunneridae</taxon>
        <taxon>Pentapetalae</taxon>
        <taxon>rosids</taxon>
        <taxon>fabids</taxon>
        <taxon>Rosales</taxon>
        <taxon>Cannabaceae</taxon>
        <taxon>Parasponia</taxon>
    </lineage>
</organism>
<reference evidence="3" key="1">
    <citation type="submission" date="2016-06" db="EMBL/GenBank/DDBJ databases">
        <title>Parallel loss of symbiosis genes in relatives of nitrogen-fixing non-legume Parasponia.</title>
        <authorList>
            <person name="Van Velzen R."/>
            <person name="Holmer R."/>
            <person name="Bu F."/>
            <person name="Rutten L."/>
            <person name="Van Zeijl A."/>
            <person name="Liu W."/>
            <person name="Santuari L."/>
            <person name="Cao Q."/>
            <person name="Sharma T."/>
            <person name="Shen D."/>
            <person name="Roswanjaya Y."/>
            <person name="Wardhani T."/>
            <person name="Kalhor M.S."/>
            <person name="Jansen J."/>
            <person name="Van den Hoogen J."/>
            <person name="Gungor B."/>
            <person name="Hartog M."/>
            <person name="Hontelez J."/>
            <person name="Verver J."/>
            <person name="Yang W.-C."/>
            <person name="Schijlen E."/>
            <person name="Repin R."/>
            <person name="Schilthuizen M."/>
            <person name="Schranz E."/>
            <person name="Heidstra R."/>
            <person name="Miyata K."/>
            <person name="Fedorova E."/>
            <person name="Kohlen W."/>
            <person name="Bisseling T."/>
            <person name="Smit S."/>
            <person name="Geurts R."/>
        </authorList>
    </citation>
    <scope>NUCLEOTIDE SEQUENCE [LARGE SCALE GENOMIC DNA]</scope>
    <source>
        <strain evidence="3">cv. WU1-14</strain>
    </source>
</reference>
<dbReference type="Gene3D" id="1.10.510.10">
    <property type="entry name" value="Transferase(Phosphotransferase) domain 1"/>
    <property type="match status" value="1"/>
</dbReference>
<dbReference type="InterPro" id="IPR011009">
    <property type="entry name" value="Kinase-like_dom_sf"/>
</dbReference>
<dbReference type="GO" id="GO:0036498">
    <property type="term" value="P:IRE1-mediated unfolded protein response"/>
    <property type="evidence" value="ECO:0007669"/>
    <property type="project" value="TreeGrafter"/>
</dbReference>
<comment type="caution">
    <text evidence="2">The sequence shown here is derived from an EMBL/GenBank/DDBJ whole genome shotgun (WGS) entry which is preliminary data.</text>
</comment>
<dbReference type="OrthoDB" id="63989at2759"/>
<evidence type="ECO:0000313" key="3">
    <source>
        <dbReference type="Proteomes" id="UP000237105"/>
    </source>
</evidence>
<evidence type="ECO:0000313" key="2">
    <source>
        <dbReference type="EMBL" id="PON42554.1"/>
    </source>
</evidence>
<dbReference type="InterPro" id="IPR045133">
    <property type="entry name" value="IRE1/2-like"/>
</dbReference>
<dbReference type="PROSITE" id="PS50011">
    <property type="entry name" value="PROTEIN_KINASE_DOM"/>
    <property type="match status" value="1"/>
</dbReference>
<keyword evidence="2" id="KW-0808">Transferase</keyword>
<dbReference type="GO" id="GO:0051082">
    <property type="term" value="F:unfolded protein binding"/>
    <property type="evidence" value="ECO:0007669"/>
    <property type="project" value="TreeGrafter"/>
</dbReference>
<dbReference type="PANTHER" id="PTHR13954">
    <property type="entry name" value="IRE1-RELATED"/>
    <property type="match status" value="1"/>
</dbReference>
<dbReference type="GO" id="GO:1990604">
    <property type="term" value="C:IRE1-TRAF2-ASK1 complex"/>
    <property type="evidence" value="ECO:0007669"/>
    <property type="project" value="TreeGrafter"/>
</dbReference>